<dbReference type="InterPro" id="IPR005025">
    <property type="entry name" value="FMN_Rdtase-like_dom"/>
</dbReference>
<dbReference type="InterPro" id="IPR050712">
    <property type="entry name" value="NAD(P)H-dep_reductase"/>
</dbReference>
<proteinExistence type="predicted"/>
<protein>
    <submittedName>
        <fullName evidence="2">NAD(P)H-dependent FMN reductase</fullName>
    </submittedName>
</protein>
<dbReference type="EMBL" id="JACAZI010000017">
    <property type="protein sequence ID" value="KAF7342199.1"/>
    <property type="molecule type" value="Genomic_DNA"/>
</dbReference>
<evidence type="ECO:0000313" key="2">
    <source>
        <dbReference type="EMBL" id="KAF7342199.1"/>
    </source>
</evidence>
<dbReference type="GO" id="GO:0016491">
    <property type="term" value="F:oxidoreductase activity"/>
    <property type="evidence" value="ECO:0007669"/>
    <property type="project" value="InterPro"/>
</dbReference>
<name>A0A8H6XKR8_9AGAR</name>
<dbReference type="SUPFAM" id="SSF52218">
    <property type="entry name" value="Flavoproteins"/>
    <property type="match status" value="1"/>
</dbReference>
<dbReference type="PANTHER" id="PTHR30543:SF21">
    <property type="entry name" value="NAD(P)H-DEPENDENT FMN REDUCTASE LOT6"/>
    <property type="match status" value="1"/>
</dbReference>
<sequence>MSTSAIQPKRVALVVASTRTPRVGPTIAKVVLGVITDLLPGKLKRLISEDSRQPITVTVVDLKDHPLPLYTADPIIPAGVVHPIGDTVYADPATNAWSALVRGFDAFIFITPQYNWGYPASLKLALDALHHEWAGKPALVLSYGNRGGGKAAGQLRQVLEGLHIRVCTRGVELAFGKGHDLGGGILGTETNDRWRAEDKKEETEEAWKELVGLINAQV</sequence>
<evidence type="ECO:0000313" key="3">
    <source>
        <dbReference type="Proteomes" id="UP000620124"/>
    </source>
</evidence>
<dbReference type="PANTHER" id="PTHR30543">
    <property type="entry name" value="CHROMATE REDUCTASE"/>
    <property type="match status" value="1"/>
</dbReference>
<organism evidence="2 3">
    <name type="scientific">Mycena venus</name>
    <dbReference type="NCBI Taxonomy" id="2733690"/>
    <lineage>
        <taxon>Eukaryota</taxon>
        <taxon>Fungi</taxon>
        <taxon>Dikarya</taxon>
        <taxon>Basidiomycota</taxon>
        <taxon>Agaricomycotina</taxon>
        <taxon>Agaricomycetes</taxon>
        <taxon>Agaricomycetidae</taxon>
        <taxon>Agaricales</taxon>
        <taxon>Marasmiineae</taxon>
        <taxon>Mycenaceae</taxon>
        <taxon>Mycena</taxon>
    </lineage>
</organism>
<dbReference type="Gene3D" id="3.40.50.360">
    <property type="match status" value="1"/>
</dbReference>
<dbReference type="Proteomes" id="UP000620124">
    <property type="component" value="Unassembled WGS sequence"/>
</dbReference>
<comment type="caution">
    <text evidence="2">The sequence shown here is derived from an EMBL/GenBank/DDBJ whole genome shotgun (WGS) entry which is preliminary data.</text>
</comment>
<dbReference type="OrthoDB" id="68575at2759"/>
<reference evidence="2" key="1">
    <citation type="submission" date="2020-05" db="EMBL/GenBank/DDBJ databases">
        <title>Mycena genomes resolve the evolution of fungal bioluminescence.</title>
        <authorList>
            <person name="Tsai I.J."/>
        </authorList>
    </citation>
    <scope>NUCLEOTIDE SEQUENCE</scope>
    <source>
        <strain evidence="2">CCC161011</strain>
    </source>
</reference>
<dbReference type="Pfam" id="PF03358">
    <property type="entry name" value="FMN_red"/>
    <property type="match status" value="1"/>
</dbReference>
<keyword evidence="3" id="KW-1185">Reference proteome</keyword>
<accession>A0A8H6XKR8</accession>
<gene>
    <name evidence="2" type="ORF">MVEN_01807800</name>
</gene>
<feature type="domain" description="NADPH-dependent FMN reductase-like" evidence="1">
    <location>
        <begin position="10"/>
        <end position="177"/>
    </location>
</feature>
<evidence type="ECO:0000259" key="1">
    <source>
        <dbReference type="Pfam" id="PF03358"/>
    </source>
</evidence>
<dbReference type="AlphaFoldDB" id="A0A8H6XKR8"/>
<dbReference type="InterPro" id="IPR029039">
    <property type="entry name" value="Flavoprotein-like_sf"/>
</dbReference>
<dbReference type="GO" id="GO:0010181">
    <property type="term" value="F:FMN binding"/>
    <property type="evidence" value="ECO:0007669"/>
    <property type="project" value="TreeGrafter"/>
</dbReference>
<dbReference type="GO" id="GO:0005829">
    <property type="term" value="C:cytosol"/>
    <property type="evidence" value="ECO:0007669"/>
    <property type="project" value="TreeGrafter"/>
</dbReference>